<feature type="transmembrane region" description="Helical" evidence="1">
    <location>
        <begin position="21"/>
        <end position="38"/>
    </location>
</feature>
<keyword evidence="1" id="KW-0812">Transmembrane</keyword>
<feature type="transmembrane region" description="Helical" evidence="1">
    <location>
        <begin position="144"/>
        <end position="164"/>
    </location>
</feature>
<dbReference type="EMBL" id="SWCO01000007">
    <property type="protein sequence ID" value="TKB02608.1"/>
    <property type="molecule type" value="Genomic_DNA"/>
</dbReference>
<reference evidence="3 4" key="1">
    <citation type="submission" date="2019-04" db="EMBL/GenBank/DDBJ databases">
        <title>Alteromonas portus sp. nov., an alginate lyase-excreting marine bacterium.</title>
        <authorList>
            <person name="Huang H."/>
            <person name="Mo K."/>
            <person name="Bao S."/>
        </authorList>
    </citation>
    <scope>NUCLEOTIDE SEQUENCE [LARGE SCALE GENOMIC DNA]</scope>
    <source>
        <strain evidence="3 4">HB161718</strain>
    </source>
</reference>
<feature type="domain" description="DUF1206" evidence="2">
    <location>
        <begin position="103"/>
        <end position="169"/>
    </location>
</feature>
<feature type="transmembrane region" description="Helical" evidence="1">
    <location>
        <begin position="99"/>
        <end position="116"/>
    </location>
</feature>
<keyword evidence="4" id="KW-1185">Reference proteome</keyword>
<name>A0A4U0ZE31_9ALTE</name>
<dbReference type="RefSeq" id="WP_136782425.1">
    <property type="nucleotide sequence ID" value="NZ_SWCO01000007.1"/>
</dbReference>
<feature type="transmembrane region" description="Helical" evidence="1">
    <location>
        <begin position="238"/>
        <end position="259"/>
    </location>
</feature>
<keyword evidence="1" id="KW-0472">Membrane</keyword>
<evidence type="ECO:0000313" key="3">
    <source>
        <dbReference type="EMBL" id="TKB02608.1"/>
    </source>
</evidence>
<dbReference type="Proteomes" id="UP000305471">
    <property type="component" value="Unassembled WGS sequence"/>
</dbReference>
<feature type="domain" description="DUF1206" evidence="2">
    <location>
        <begin position="14"/>
        <end position="79"/>
    </location>
</feature>
<comment type="caution">
    <text evidence="3">The sequence shown here is derived from an EMBL/GenBank/DDBJ whole genome shotgun (WGS) entry which is preliminary data.</text>
</comment>
<feature type="domain" description="DUF1206" evidence="2">
    <location>
        <begin position="195"/>
        <end position="264"/>
    </location>
</feature>
<dbReference type="OrthoDB" id="5702018at2"/>
<organism evidence="3 4">
    <name type="scientific">Alteromonas portus</name>
    <dbReference type="NCBI Taxonomy" id="2565549"/>
    <lineage>
        <taxon>Bacteria</taxon>
        <taxon>Pseudomonadati</taxon>
        <taxon>Pseudomonadota</taxon>
        <taxon>Gammaproteobacteria</taxon>
        <taxon>Alteromonadales</taxon>
        <taxon>Alteromonadaceae</taxon>
        <taxon>Alteromonas/Salinimonas group</taxon>
        <taxon>Alteromonas</taxon>
    </lineage>
</organism>
<evidence type="ECO:0000313" key="4">
    <source>
        <dbReference type="Proteomes" id="UP000305471"/>
    </source>
</evidence>
<dbReference type="InterPro" id="IPR009597">
    <property type="entry name" value="DUF1206"/>
</dbReference>
<evidence type="ECO:0000259" key="2">
    <source>
        <dbReference type="Pfam" id="PF06724"/>
    </source>
</evidence>
<feature type="transmembrane region" description="Helical" evidence="1">
    <location>
        <begin position="58"/>
        <end position="78"/>
    </location>
</feature>
<feature type="transmembrane region" description="Helical" evidence="1">
    <location>
        <begin position="197"/>
        <end position="218"/>
    </location>
</feature>
<keyword evidence="1" id="KW-1133">Transmembrane helix</keyword>
<dbReference type="Pfam" id="PF06724">
    <property type="entry name" value="DUF1206"/>
    <property type="match status" value="3"/>
</dbReference>
<dbReference type="AlphaFoldDB" id="A0A4U0ZE31"/>
<protein>
    <submittedName>
        <fullName evidence="3">DUF1206 domain-containing protein</fullName>
    </submittedName>
</protein>
<sequence length="267" mass="29436">MEPSSKWKEITARAGYSAKTVMYVMLGVFILTSVFTALNREKASQSNVFITLKEQPLGQIFLGILVLGLACYACWRWLQIFITDKSDDDSLFIHVINKLFFCISGAFYFVAAYAGGKTLLEVQSSSSSQGSGKKVSEFLMQYEWGLLLVAAIGLCIIIFAVVQFKHAYTADFLKKFSLHALNQRIRKSVKITGRLGYTARGVVYSLVGGFFILAAVLSNPSQAGGLQKALETLMKQPFGPYLIAAVGAGFIMFGLYCALEAKYRKVD</sequence>
<evidence type="ECO:0000256" key="1">
    <source>
        <dbReference type="SAM" id="Phobius"/>
    </source>
</evidence>
<accession>A0A4U0ZE31</accession>
<gene>
    <name evidence="3" type="ORF">E5672_12115</name>
</gene>
<proteinExistence type="predicted"/>